<name>A0AAD3RXD6_NEPGR</name>
<organism evidence="1 2">
    <name type="scientific">Nepenthes gracilis</name>
    <name type="common">Slender pitcher plant</name>
    <dbReference type="NCBI Taxonomy" id="150966"/>
    <lineage>
        <taxon>Eukaryota</taxon>
        <taxon>Viridiplantae</taxon>
        <taxon>Streptophyta</taxon>
        <taxon>Embryophyta</taxon>
        <taxon>Tracheophyta</taxon>
        <taxon>Spermatophyta</taxon>
        <taxon>Magnoliopsida</taxon>
        <taxon>eudicotyledons</taxon>
        <taxon>Gunneridae</taxon>
        <taxon>Pentapetalae</taxon>
        <taxon>Caryophyllales</taxon>
        <taxon>Nepenthaceae</taxon>
        <taxon>Nepenthes</taxon>
    </lineage>
</organism>
<reference evidence="1" key="1">
    <citation type="submission" date="2023-05" db="EMBL/GenBank/DDBJ databases">
        <title>Nepenthes gracilis genome sequencing.</title>
        <authorList>
            <person name="Fukushima K."/>
        </authorList>
    </citation>
    <scope>NUCLEOTIDE SEQUENCE</scope>
    <source>
        <strain evidence="1">SING2019-196</strain>
    </source>
</reference>
<dbReference type="EMBL" id="BSYO01000001">
    <property type="protein sequence ID" value="GMG99134.1"/>
    <property type="molecule type" value="Genomic_DNA"/>
</dbReference>
<dbReference type="Proteomes" id="UP001279734">
    <property type="component" value="Unassembled WGS sequence"/>
</dbReference>
<keyword evidence="2" id="KW-1185">Reference proteome</keyword>
<accession>A0AAD3RXD6</accession>
<evidence type="ECO:0000313" key="2">
    <source>
        <dbReference type="Proteomes" id="UP001279734"/>
    </source>
</evidence>
<sequence>MMRLEGSKGVIIRMRYTDEWFIGPLPEKVLETPSSSSSHIDYVTAEICSRPGSIAGLEATNGNWPVESGEGVILAQPAPQAVPCAALT</sequence>
<proteinExistence type="predicted"/>
<comment type="caution">
    <text evidence="1">The sequence shown here is derived from an EMBL/GenBank/DDBJ whole genome shotgun (WGS) entry which is preliminary data.</text>
</comment>
<dbReference type="AlphaFoldDB" id="A0AAD3RXD6"/>
<gene>
    <name evidence="1" type="ORF">Nepgr_000974</name>
</gene>
<protein>
    <submittedName>
        <fullName evidence="1">Uncharacterized protein</fullName>
    </submittedName>
</protein>
<evidence type="ECO:0000313" key="1">
    <source>
        <dbReference type="EMBL" id="GMG99134.1"/>
    </source>
</evidence>